<evidence type="ECO:0000313" key="1">
    <source>
        <dbReference type="EMBL" id="MBM7416830.1"/>
    </source>
</evidence>
<evidence type="ECO:0008006" key="3">
    <source>
        <dbReference type="Google" id="ProtNLM"/>
    </source>
</evidence>
<protein>
    <recommendedName>
        <fullName evidence="3">Replication-relaxation</fullName>
    </recommendedName>
</protein>
<dbReference type="Pfam" id="PF13814">
    <property type="entry name" value="Replic_Relax"/>
    <property type="match status" value="1"/>
</dbReference>
<reference evidence="1 2" key="1">
    <citation type="submission" date="2021-01" db="EMBL/GenBank/DDBJ databases">
        <title>Genomics of switchgrass bacterial isolates.</title>
        <authorList>
            <person name="Shade A."/>
        </authorList>
    </citation>
    <scope>NUCLEOTIDE SEQUENCE [LARGE SCALE GENOMIC DNA]</scope>
    <source>
        <strain evidence="1 2">PvP111</strain>
    </source>
</reference>
<name>A0ABS2KY23_9NOCA</name>
<gene>
    <name evidence="1" type="ORF">JOE42_003563</name>
</gene>
<sequence length="223" mass="24585">MLKRLTDAGLIGRLDRRVGGLHGGSQGFVYSLKGRGSGALARLDGTVPHRPRGEPGERFVAHVLAITETYVRLREATGPGRRHELVEFDPEPACWRRYPAPHGGVAVLRPDAYVRVADVDYEDLFFIEIDRATESLATIRAKCQAYTAYWRSGTEQALSGIFPKVVWIVPSEHRADGIHRTIARLNQPDQQLFTVTTDADAPTTLLPLSDVPPTTHLRGGTTP</sequence>
<dbReference type="Proteomes" id="UP000703038">
    <property type="component" value="Unassembled WGS sequence"/>
</dbReference>
<evidence type="ECO:0000313" key="2">
    <source>
        <dbReference type="Proteomes" id="UP000703038"/>
    </source>
</evidence>
<comment type="caution">
    <text evidence="1">The sequence shown here is derived from an EMBL/GenBank/DDBJ whole genome shotgun (WGS) entry which is preliminary data.</text>
</comment>
<dbReference type="EMBL" id="JAFBBK010000001">
    <property type="protein sequence ID" value="MBM7416830.1"/>
    <property type="molecule type" value="Genomic_DNA"/>
</dbReference>
<organism evidence="1 2">
    <name type="scientific">Rhodococcoides corynebacterioides</name>
    <dbReference type="NCBI Taxonomy" id="53972"/>
    <lineage>
        <taxon>Bacteria</taxon>
        <taxon>Bacillati</taxon>
        <taxon>Actinomycetota</taxon>
        <taxon>Actinomycetes</taxon>
        <taxon>Mycobacteriales</taxon>
        <taxon>Nocardiaceae</taxon>
        <taxon>Rhodococcoides</taxon>
    </lineage>
</organism>
<accession>A0ABS2KY23</accession>
<proteinExistence type="predicted"/>
<dbReference type="InterPro" id="IPR025855">
    <property type="entry name" value="Replic_Relax"/>
</dbReference>
<keyword evidence="2" id="KW-1185">Reference proteome</keyword>